<name>A0A485KX57_9STRA</name>
<keyword evidence="3" id="KW-0862">Zinc</keyword>
<dbReference type="InterPro" id="IPR052727">
    <property type="entry name" value="Rab4/Rab5_effector"/>
</dbReference>
<sequence>MSLTIPLPPNYFLQPPLSSAEQERYFELAQDATKDLIAVTHLEKSPITWSRDPTDDGNQSYMLYKGHDVSAPPGVVTFMCTTQLDATLDEIAPLFAAYTQDDLNEYRRRIAPDALDLHQLYVLASPTRDFPNRLISIKYILMKSGAPAIVRPRDMVVLDSNLDFECNGKRGFARAMRSIALPCVPDLYDLHHIVRCYQHRGGYVFVESDVPGKVDAFQLYQVDLKGQIPTWVAALSIRTRARSFEAIDRLVQENRLSRGALLLDESQLVAKAARSRCSLCYAKFRVLFTPKARCRKCGEVMCHKCTQLWNVRTNGALKRVRVCKSCSTDKLVLSPGSCWLATPSLPDETERLTADDLLTNSSSKLTFDNSTMITTRSSMEDDR</sequence>
<dbReference type="InterPro" id="IPR000306">
    <property type="entry name" value="Znf_FYVE"/>
</dbReference>
<accession>A0A485KX57</accession>
<dbReference type="EMBL" id="CAADRA010005440">
    <property type="protein sequence ID" value="VFT89878.1"/>
    <property type="molecule type" value="Genomic_DNA"/>
</dbReference>
<dbReference type="Pfam" id="PF01852">
    <property type="entry name" value="START"/>
    <property type="match status" value="1"/>
</dbReference>
<dbReference type="InterPro" id="IPR023393">
    <property type="entry name" value="START-like_dom_sf"/>
</dbReference>
<dbReference type="PANTHER" id="PTHR13510">
    <property type="entry name" value="FYVE-FINGER-CONTAINING RAB5 EFFECTOR PROTEIN RABENOSYN-5-RELATED"/>
    <property type="match status" value="1"/>
</dbReference>
<protein>
    <submittedName>
        <fullName evidence="8">Aste57867_13033 protein</fullName>
    </submittedName>
</protein>
<dbReference type="InterPro" id="IPR011011">
    <property type="entry name" value="Znf_FYVE_PHD"/>
</dbReference>
<evidence type="ECO:0000256" key="1">
    <source>
        <dbReference type="ARBA" id="ARBA00022723"/>
    </source>
</evidence>
<dbReference type="Pfam" id="PF01363">
    <property type="entry name" value="FYVE"/>
    <property type="match status" value="1"/>
</dbReference>
<dbReference type="Proteomes" id="UP000332933">
    <property type="component" value="Unassembled WGS sequence"/>
</dbReference>
<dbReference type="Gene3D" id="3.30.530.20">
    <property type="match status" value="1"/>
</dbReference>
<reference evidence="8 9" key="1">
    <citation type="submission" date="2019-03" db="EMBL/GenBank/DDBJ databases">
        <authorList>
            <person name="Gaulin E."/>
            <person name="Dumas B."/>
        </authorList>
    </citation>
    <scope>NUCLEOTIDE SEQUENCE [LARGE SCALE GENOMIC DNA]</scope>
    <source>
        <strain evidence="8">CBS 568.67</strain>
    </source>
</reference>
<proteinExistence type="predicted"/>
<keyword evidence="2 4" id="KW-0863">Zinc-finger</keyword>
<dbReference type="InterPro" id="IPR013083">
    <property type="entry name" value="Znf_RING/FYVE/PHD"/>
</dbReference>
<evidence type="ECO:0000313" key="9">
    <source>
        <dbReference type="Proteomes" id="UP000332933"/>
    </source>
</evidence>
<feature type="domain" description="START" evidence="6">
    <location>
        <begin position="18"/>
        <end position="244"/>
    </location>
</feature>
<dbReference type="Gene3D" id="3.30.40.10">
    <property type="entry name" value="Zinc/RING finger domain, C3HC4 (zinc finger)"/>
    <property type="match status" value="1"/>
</dbReference>
<evidence type="ECO:0000313" key="7">
    <source>
        <dbReference type="EMBL" id="KAF0696201.1"/>
    </source>
</evidence>
<keyword evidence="1" id="KW-0479">Metal-binding</keyword>
<reference evidence="7" key="2">
    <citation type="submission" date="2019-06" db="EMBL/GenBank/DDBJ databases">
        <title>Genomics analysis of Aphanomyces spp. identifies a new class of oomycete effector associated with host adaptation.</title>
        <authorList>
            <person name="Gaulin E."/>
        </authorList>
    </citation>
    <scope>NUCLEOTIDE SEQUENCE</scope>
    <source>
        <strain evidence="7">CBS 578.67</strain>
    </source>
</reference>
<keyword evidence="9" id="KW-1185">Reference proteome</keyword>
<dbReference type="GO" id="GO:0008289">
    <property type="term" value="F:lipid binding"/>
    <property type="evidence" value="ECO:0007669"/>
    <property type="project" value="InterPro"/>
</dbReference>
<evidence type="ECO:0000256" key="4">
    <source>
        <dbReference type="PROSITE-ProRule" id="PRU00091"/>
    </source>
</evidence>
<dbReference type="InterPro" id="IPR017455">
    <property type="entry name" value="Znf_FYVE-rel"/>
</dbReference>
<dbReference type="SUPFAM" id="SSF57903">
    <property type="entry name" value="FYVE/PHD zinc finger"/>
    <property type="match status" value="1"/>
</dbReference>
<evidence type="ECO:0000259" key="5">
    <source>
        <dbReference type="PROSITE" id="PS50178"/>
    </source>
</evidence>
<organism evidence="8 9">
    <name type="scientific">Aphanomyces stellatus</name>
    <dbReference type="NCBI Taxonomy" id="120398"/>
    <lineage>
        <taxon>Eukaryota</taxon>
        <taxon>Sar</taxon>
        <taxon>Stramenopiles</taxon>
        <taxon>Oomycota</taxon>
        <taxon>Saprolegniomycetes</taxon>
        <taxon>Saprolegniales</taxon>
        <taxon>Verrucalvaceae</taxon>
        <taxon>Aphanomyces</taxon>
    </lineage>
</organism>
<dbReference type="SUPFAM" id="SSF55961">
    <property type="entry name" value="Bet v1-like"/>
    <property type="match status" value="1"/>
</dbReference>
<gene>
    <name evidence="8" type="primary">Aste57867_13033</name>
    <name evidence="7" type="ORF">As57867_012985</name>
    <name evidence="8" type="ORF">ASTE57867_13033</name>
</gene>
<dbReference type="CDD" id="cd00065">
    <property type="entry name" value="FYVE_like_SF"/>
    <property type="match status" value="1"/>
</dbReference>
<dbReference type="SMART" id="SM00064">
    <property type="entry name" value="FYVE"/>
    <property type="match status" value="1"/>
</dbReference>
<dbReference type="PROSITE" id="PS50178">
    <property type="entry name" value="ZF_FYVE"/>
    <property type="match status" value="1"/>
</dbReference>
<dbReference type="OrthoDB" id="5403181at2759"/>
<evidence type="ECO:0000256" key="3">
    <source>
        <dbReference type="ARBA" id="ARBA00022833"/>
    </source>
</evidence>
<evidence type="ECO:0000256" key="2">
    <source>
        <dbReference type="ARBA" id="ARBA00022771"/>
    </source>
</evidence>
<dbReference type="AlphaFoldDB" id="A0A485KX57"/>
<evidence type="ECO:0000313" key="8">
    <source>
        <dbReference type="EMBL" id="VFT89878.1"/>
    </source>
</evidence>
<evidence type="ECO:0000259" key="6">
    <source>
        <dbReference type="PROSITE" id="PS50848"/>
    </source>
</evidence>
<feature type="domain" description="FYVE-type" evidence="5">
    <location>
        <begin position="271"/>
        <end position="331"/>
    </location>
</feature>
<dbReference type="PROSITE" id="PS50848">
    <property type="entry name" value="START"/>
    <property type="match status" value="1"/>
</dbReference>
<dbReference type="GO" id="GO:0008270">
    <property type="term" value="F:zinc ion binding"/>
    <property type="evidence" value="ECO:0007669"/>
    <property type="project" value="UniProtKB-KW"/>
</dbReference>
<dbReference type="InterPro" id="IPR002913">
    <property type="entry name" value="START_lipid-bd_dom"/>
</dbReference>
<dbReference type="EMBL" id="VJMH01005419">
    <property type="protein sequence ID" value="KAF0696201.1"/>
    <property type="molecule type" value="Genomic_DNA"/>
</dbReference>
<dbReference type="PANTHER" id="PTHR13510:SF44">
    <property type="entry name" value="RABENOSYN-5"/>
    <property type="match status" value="1"/>
</dbReference>